<keyword evidence="3" id="KW-0813">Transport</keyword>
<keyword evidence="17" id="KW-1185">Reference proteome</keyword>
<dbReference type="OrthoDB" id="2419613at2759"/>
<evidence type="ECO:0000256" key="12">
    <source>
        <dbReference type="SAM" id="Phobius"/>
    </source>
</evidence>
<dbReference type="CDD" id="cd08760">
    <property type="entry name" value="Cyt_b561_FRRS1_like"/>
    <property type="match status" value="1"/>
</dbReference>
<feature type="domain" description="DOMON" evidence="14">
    <location>
        <begin position="219"/>
        <end position="333"/>
    </location>
</feature>
<dbReference type="Pfam" id="PF03188">
    <property type="entry name" value="Cytochrom_B561"/>
    <property type="match status" value="1"/>
</dbReference>
<dbReference type="PANTHER" id="PTHR23130">
    <property type="entry name" value="CYTOCHROME B561 AND DOMON DOMAIN-CONTAINING PROTEIN"/>
    <property type="match status" value="1"/>
</dbReference>
<dbReference type="GO" id="GO:0046872">
    <property type="term" value="F:metal ion binding"/>
    <property type="evidence" value="ECO:0007669"/>
    <property type="project" value="UniProtKB-KW"/>
</dbReference>
<feature type="signal peptide" evidence="13">
    <location>
        <begin position="1"/>
        <end position="21"/>
    </location>
</feature>
<keyword evidence="9 12" id="KW-0472">Membrane</keyword>
<dbReference type="Pfam" id="PF04526">
    <property type="entry name" value="DUF568"/>
    <property type="match status" value="2"/>
</dbReference>
<evidence type="ECO:0000256" key="3">
    <source>
        <dbReference type="ARBA" id="ARBA00022448"/>
    </source>
</evidence>
<comment type="subcellular location">
    <subcellularLocation>
        <location evidence="2">Membrane</location>
        <topology evidence="2">Multi-pass membrane protein</topology>
    </subcellularLocation>
</comment>
<evidence type="ECO:0000259" key="15">
    <source>
        <dbReference type="PROSITE" id="PS50939"/>
    </source>
</evidence>
<dbReference type="PROSITE" id="PS50836">
    <property type="entry name" value="DOMON"/>
    <property type="match status" value="2"/>
</dbReference>
<dbReference type="InterPro" id="IPR045265">
    <property type="entry name" value="AIR12_DOMON"/>
</dbReference>
<reference evidence="16 17" key="1">
    <citation type="journal article" date="2018" name="Mol. Plant">
        <title>The genome of Artemisia annua provides insight into the evolution of Asteraceae family and artemisinin biosynthesis.</title>
        <authorList>
            <person name="Shen Q."/>
            <person name="Zhang L."/>
            <person name="Liao Z."/>
            <person name="Wang S."/>
            <person name="Yan T."/>
            <person name="Shi P."/>
            <person name="Liu M."/>
            <person name="Fu X."/>
            <person name="Pan Q."/>
            <person name="Wang Y."/>
            <person name="Lv Z."/>
            <person name="Lu X."/>
            <person name="Zhang F."/>
            <person name="Jiang W."/>
            <person name="Ma Y."/>
            <person name="Chen M."/>
            <person name="Hao X."/>
            <person name="Li L."/>
            <person name="Tang Y."/>
            <person name="Lv G."/>
            <person name="Zhou Y."/>
            <person name="Sun X."/>
            <person name="Brodelius P.E."/>
            <person name="Rose J.K.C."/>
            <person name="Tang K."/>
        </authorList>
    </citation>
    <scope>NUCLEOTIDE SEQUENCE [LARGE SCALE GENOMIC DNA]</scope>
    <source>
        <strain evidence="17">cv. Huhao1</strain>
        <tissue evidence="16">Leaf</tissue>
    </source>
</reference>
<proteinExistence type="predicted"/>
<dbReference type="STRING" id="35608.A0A2U1Q6S7"/>
<evidence type="ECO:0000259" key="14">
    <source>
        <dbReference type="PROSITE" id="PS50836"/>
    </source>
</evidence>
<evidence type="ECO:0000256" key="1">
    <source>
        <dbReference type="ARBA" id="ARBA00001970"/>
    </source>
</evidence>
<feature type="domain" description="DOMON" evidence="14">
    <location>
        <begin position="44"/>
        <end position="158"/>
    </location>
</feature>
<dbReference type="CDD" id="cd09629">
    <property type="entry name" value="DOMON_CIL1_like"/>
    <property type="match status" value="2"/>
</dbReference>
<evidence type="ECO:0000256" key="2">
    <source>
        <dbReference type="ARBA" id="ARBA00004141"/>
    </source>
</evidence>
<protein>
    <submittedName>
        <fullName evidence="16">Cytochrome b561, eukaryote</fullName>
    </submittedName>
</protein>
<evidence type="ECO:0000256" key="11">
    <source>
        <dbReference type="SAM" id="MobiDB-lite"/>
    </source>
</evidence>
<feature type="transmembrane region" description="Helical" evidence="12">
    <location>
        <begin position="451"/>
        <end position="468"/>
    </location>
</feature>
<dbReference type="GO" id="GO:0016020">
    <property type="term" value="C:membrane"/>
    <property type="evidence" value="ECO:0007669"/>
    <property type="project" value="UniProtKB-SubCell"/>
</dbReference>
<keyword evidence="4 12" id="KW-0812">Transmembrane</keyword>
<evidence type="ECO:0000256" key="10">
    <source>
        <dbReference type="ARBA" id="ARBA00053871"/>
    </source>
</evidence>
<comment type="cofactor">
    <cofactor evidence="1">
        <name>heme b</name>
        <dbReference type="ChEBI" id="CHEBI:60344"/>
    </cofactor>
</comment>
<dbReference type="PROSITE" id="PS50939">
    <property type="entry name" value="CYTOCHROME_B561"/>
    <property type="match status" value="1"/>
</dbReference>
<feature type="domain" description="Cytochrome b561" evidence="15">
    <location>
        <begin position="339"/>
        <end position="540"/>
    </location>
</feature>
<evidence type="ECO:0000256" key="7">
    <source>
        <dbReference type="ARBA" id="ARBA00022982"/>
    </source>
</evidence>
<dbReference type="FunFam" id="1.20.120.1770:FF:000007">
    <property type="entry name" value="Cytochrome b561 and DOMON domain-containing protein"/>
    <property type="match status" value="1"/>
</dbReference>
<feature type="transmembrane region" description="Helical" evidence="12">
    <location>
        <begin position="480"/>
        <end position="500"/>
    </location>
</feature>
<evidence type="ECO:0000256" key="6">
    <source>
        <dbReference type="ARBA" id="ARBA00022729"/>
    </source>
</evidence>
<dbReference type="Gene3D" id="1.20.120.1770">
    <property type="match status" value="1"/>
</dbReference>
<keyword evidence="5" id="KW-0479">Metal-binding</keyword>
<dbReference type="SMART" id="SM00665">
    <property type="entry name" value="B561"/>
    <property type="match status" value="1"/>
</dbReference>
<gene>
    <name evidence="16" type="ORF">CTI12_AA069300</name>
</gene>
<feature type="compositionally biased region" description="Gly residues" evidence="11">
    <location>
        <begin position="551"/>
        <end position="560"/>
    </location>
</feature>
<dbReference type="PANTHER" id="PTHR23130:SF221">
    <property type="entry name" value="CYTOCHROME B561 AND DOMON DOMAIN-CONTAINING PROTEIN"/>
    <property type="match status" value="1"/>
</dbReference>
<dbReference type="Proteomes" id="UP000245207">
    <property type="component" value="Unassembled WGS sequence"/>
</dbReference>
<dbReference type="InterPro" id="IPR005018">
    <property type="entry name" value="DOMON_domain"/>
</dbReference>
<feature type="chain" id="PRO_5015488333" evidence="13">
    <location>
        <begin position="22"/>
        <end position="567"/>
    </location>
</feature>
<dbReference type="EMBL" id="PKPP01000372">
    <property type="protein sequence ID" value="PWA93632.1"/>
    <property type="molecule type" value="Genomic_DNA"/>
</dbReference>
<evidence type="ECO:0000256" key="13">
    <source>
        <dbReference type="SAM" id="SignalP"/>
    </source>
</evidence>
<feature type="transmembrane region" description="Helical" evidence="12">
    <location>
        <begin position="515"/>
        <end position="538"/>
    </location>
</feature>
<dbReference type="AlphaFoldDB" id="A0A2U1Q6S7"/>
<evidence type="ECO:0000313" key="16">
    <source>
        <dbReference type="EMBL" id="PWA93632.1"/>
    </source>
</evidence>
<feature type="region of interest" description="Disordered" evidence="11">
    <location>
        <begin position="546"/>
        <end position="567"/>
    </location>
</feature>
<dbReference type="InterPro" id="IPR006593">
    <property type="entry name" value="Cyt_b561/ferric_Rdtase_TM"/>
</dbReference>
<feature type="transmembrane region" description="Helical" evidence="12">
    <location>
        <begin position="410"/>
        <end position="431"/>
    </location>
</feature>
<keyword evidence="6 13" id="KW-0732">Signal</keyword>
<feature type="transmembrane region" description="Helical" evidence="12">
    <location>
        <begin position="380"/>
        <end position="398"/>
    </location>
</feature>
<accession>A0A2U1Q6S7</accession>
<keyword evidence="7" id="KW-0249">Electron transport</keyword>
<evidence type="ECO:0000256" key="8">
    <source>
        <dbReference type="ARBA" id="ARBA00022989"/>
    </source>
</evidence>
<evidence type="ECO:0000256" key="5">
    <source>
        <dbReference type="ARBA" id="ARBA00022723"/>
    </source>
</evidence>
<sequence length="567" mass="61025">MGKFLSILFCILISNSILTLAQDCSTYRFSSNAIFATCVSLPVQNSHLHWNYHQTNGTVDMAYRHTGVSASTWVAWGLNLGRPAMAGTQALVALQASNGSEQAYTSSITGYDTRMQQSALSFEVRNLRTERVSGDVVIYATLVLPSGRTSFNQVWQSGPVSNGAPGQHALNSENRNSLGTVDFVTGALAGGGGGGNVLHRRNGSQLLEHKPFAATLPVQNSHLHWNYHQTNGTVDMAYRHTGVSASTWVAWGLNLGRPAMAGTQALVALQASNGSEQAYTSSITGYDTRMQQSALSFEVRNLRTERVSGDVVIYATLVLPSGRTSFNQVWQSGPVSNGAPGQHALNSENRNSLGTVDFVTGALAGGGGGGNVLHRRNTHGVLNAVSWGILMPMGAMIARYVKVFKVANPAWFYMHIACQVTAYGVGVAGWGTGLKLGSDSEGIKYTTHRNIGITLFALGTLQVFALLLRPKPDHKYRIYWNVYHAAVGYTVISLGITNVFKGLDILDPEKKWKHAYIGVLISLAAIAAILEAFTWFVVLKRKKEDKHTGNGAYGANGYGNGHSRSDA</sequence>
<evidence type="ECO:0000313" key="17">
    <source>
        <dbReference type="Proteomes" id="UP000245207"/>
    </source>
</evidence>
<evidence type="ECO:0000256" key="9">
    <source>
        <dbReference type="ARBA" id="ARBA00023136"/>
    </source>
</evidence>
<evidence type="ECO:0000256" key="4">
    <source>
        <dbReference type="ARBA" id="ARBA00022692"/>
    </source>
</evidence>
<keyword evidence="8 12" id="KW-1133">Transmembrane helix</keyword>
<comment type="caution">
    <text evidence="16">The sequence shown here is derived from an EMBL/GenBank/DDBJ whole genome shotgun (WGS) entry which is preliminary data.</text>
</comment>
<comment type="function">
    <text evidence="10">May act as a catecholamine-responsive trans-membrane electron transporter.</text>
</comment>
<name>A0A2U1Q6S7_ARTAN</name>
<organism evidence="16 17">
    <name type="scientific">Artemisia annua</name>
    <name type="common">Sweet wormwood</name>
    <dbReference type="NCBI Taxonomy" id="35608"/>
    <lineage>
        <taxon>Eukaryota</taxon>
        <taxon>Viridiplantae</taxon>
        <taxon>Streptophyta</taxon>
        <taxon>Embryophyta</taxon>
        <taxon>Tracheophyta</taxon>
        <taxon>Spermatophyta</taxon>
        <taxon>Magnoliopsida</taxon>
        <taxon>eudicotyledons</taxon>
        <taxon>Gunneridae</taxon>
        <taxon>Pentapetalae</taxon>
        <taxon>asterids</taxon>
        <taxon>campanulids</taxon>
        <taxon>Asterales</taxon>
        <taxon>Asteraceae</taxon>
        <taxon>Asteroideae</taxon>
        <taxon>Anthemideae</taxon>
        <taxon>Artemisiinae</taxon>
        <taxon>Artemisia</taxon>
    </lineage>
</organism>